<reference evidence="2 3" key="1">
    <citation type="submission" date="2018-07" db="EMBL/GenBank/DDBJ databases">
        <title>Chitinophaga K2CV101002-2 sp. nov., isolated from a monsoon evergreen broad-leaved forest soil.</title>
        <authorList>
            <person name="Lv Y."/>
        </authorList>
    </citation>
    <scope>NUCLEOTIDE SEQUENCE [LARGE SCALE GENOMIC DNA]</scope>
    <source>
        <strain evidence="2 3">GDMCC 1.1288</strain>
    </source>
</reference>
<feature type="signal peptide" evidence="1">
    <location>
        <begin position="1"/>
        <end position="21"/>
    </location>
</feature>
<evidence type="ECO:0000313" key="3">
    <source>
        <dbReference type="Proteomes" id="UP000260644"/>
    </source>
</evidence>
<organism evidence="2 3">
    <name type="scientific">Chitinophaga silvatica</name>
    <dbReference type="NCBI Taxonomy" id="2282649"/>
    <lineage>
        <taxon>Bacteria</taxon>
        <taxon>Pseudomonadati</taxon>
        <taxon>Bacteroidota</taxon>
        <taxon>Chitinophagia</taxon>
        <taxon>Chitinophagales</taxon>
        <taxon>Chitinophagaceae</taxon>
        <taxon>Chitinophaga</taxon>
    </lineage>
</organism>
<dbReference type="RefSeq" id="WP_116975259.1">
    <property type="nucleotide sequence ID" value="NZ_QPMM01000003.1"/>
</dbReference>
<comment type="caution">
    <text evidence="2">The sequence shown here is derived from an EMBL/GenBank/DDBJ whole genome shotgun (WGS) entry which is preliminary data.</text>
</comment>
<sequence>MKIKYLYFAWLLCSISLPVFSQDSAYIFNQGNAAQNAQAWINGKFTSSYLQTFRGTSAAGTRHHDFFGGTATSAGGNLRWSFNLTGTESGSNKGSDFKLVNYADNGTVLSTPLSIDRASGVVSINNNLLLNHQTANIISFNAVGLGAPTFNTHSPGSKINLFDSNLSATSAGYDIGIQTLHMWFGIPSAESARGFIYYAGETQVGRIDGLGSSEWKGQGRFKGWYTSGTGPATEIGYYNDRATIIGYDRTPATASYVPLYLAGGTSASAFKTVFITNTGVGINSGAAIPQSELSVNGTITAKRIRVTQTGWPDYVFAKDYVLPGLDKVEEFIKKNQHLEGIPAAAIVEKEGMDVGEMNKKLLEKVEELTLYLIEQNKKIKELEAWKKQQEQSQK</sequence>
<dbReference type="EMBL" id="QPMM01000003">
    <property type="protein sequence ID" value="RFS23933.1"/>
    <property type="molecule type" value="Genomic_DNA"/>
</dbReference>
<proteinExistence type="predicted"/>
<gene>
    <name evidence="2" type="ORF">DVR12_08605</name>
</gene>
<dbReference type="AlphaFoldDB" id="A0A3E1YCA7"/>
<keyword evidence="3" id="KW-1185">Reference proteome</keyword>
<dbReference type="OrthoDB" id="646834at2"/>
<dbReference type="Proteomes" id="UP000260644">
    <property type="component" value="Unassembled WGS sequence"/>
</dbReference>
<evidence type="ECO:0000256" key="1">
    <source>
        <dbReference type="SAM" id="SignalP"/>
    </source>
</evidence>
<keyword evidence="1" id="KW-0732">Signal</keyword>
<evidence type="ECO:0008006" key="4">
    <source>
        <dbReference type="Google" id="ProtNLM"/>
    </source>
</evidence>
<protein>
    <recommendedName>
        <fullName evidence="4">Chaperone of endosialidase</fullName>
    </recommendedName>
</protein>
<evidence type="ECO:0000313" key="2">
    <source>
        <dbReference type="EMBL" id="RFS23933.1"/>
    </source>
</evidence>
<accession>A0A3E1YCA7</accession>
<feature type="chain" id="PRO_5017654375" description="Chaperone of endosialidase" evidence="1">
    <location>
        <begin position="22"/>
        <end position="394"/>
    </location>
</feature>
<name>A0A3E1YCA7_9BACT</name>